<feature type="transmembrane region" description="Helical" evidence="1">
    <location>
        <begin position="12"/>
        <end position="31"/>
    </location>
</feature>
<evidence type="ECO:0000313" key="3">
    <source>
        <dbReference type="Proteomes" id="UP000029120"/>
    </source>
</evidence>
<proteinExistence type="predicted"/>
<evidence type="ECO:0000313" key="2">
    <source>
        <dbReference type="EMBL" id="KFK21925.1"/>
    </source>
</evidence>
<feature type="non-terminal residue" evidence="2">
    <location>
        <position position="47"/>
    </location>
</feature>
<evidence type="ECO:0000256" key="1">
    <source>
        <dbReference type="SAM" id="Phobius"/>
    </source>
</evidence>
<sequence length="47" mass="5472">MARNDMVRLLHHNISLCHNILFLVLVFSLCYRNVTEMSIFVVGPLQL</sequence>
<reference evidence="3" key="1">
    <citation type="journal article" date="2015" name="Nat. Plants">
        <title>Genome expansion of Arabis alpina linked with retrotransposition and reduced symmetric DNA methylation.</title>
        <authorList>
            <person name="Willing E.M."/>
            <person name="Rawat V."/>
            <person name="Mandakova T."/>
            <person name="Maumus F."/>
            <person name="James G.V."/>
            <person name="Nordstroem K.J."/>
            <person name="Becker C."/>
            <person name="Warthmann N."/>
            <person name="Chica C."/>
            <person name="Szarzynska B."/>
            <person name="Zytnicki M."/>
            <person name="Albani M.C."/>
            <person name="Kiefer C."/>
            <person name="Bergonzi S."/>
            <person name="Castaings L."/>
            <person name="Mateos J.L."/>
            <person name="Berns M.C."/>
            <person name="Bujdoso N."/>
            <person name="Piofczyk T."/>
            <person name="de Lorenzo L."/>
            <person name="Barrero-Sicilia C."/>
            <person name="Mateos I."/>
            <person name="Piednoel M."/>
            <person name="Hagmann J."/>
            <person name="Chen-Min-Tao R."/>
            <person name="Iglesias-Fernandez R."/>
            <person name="Schuster S.C."/>
            <person name="Alonso-Blanco C."/>
            <person name="Roudier F."/>
            <person name="Carbonero P."/>
            <person name="Paz-Ares J."/>
            <person name="Davis S.J."/>
            <person name="Pecinka A."/>
            <person name="Quesneville H."/>
            <person name="Colot V."/>
            <person name="Lysak M.A."/>
            <person name="Weigel D."/>
            <person name="Coupland G."/>
            <person name="Schneeberger K."/>
        </authorList>
    </citation>
    <scope>NUCLEOTIDE SEQUENCE [LARGE SCALE GENOMIC DNA]</scope>
    <source>
        <strain evidence="3">cv. Pajares</strain>
    </source>
</reference>
<dbReference type="EMBL" id="KL994445">
    <property type="protein sequence ID" value="KFK21925.1"/>
    <property type="molecule type" value="Genomic_DNA"/>
</dbReference>
<dbReference type="Proteomes" id="UP000029120">
    <property type="component" value="Unassembled WGS sequence"/>
</dbReference>
<name>A0A087FWC3_ARAAL</name>
<keyword evidence="1" id="KW-0812">Transmembrane</keyword>
<gene>
    <name evidence="2" type="ORF">AALP_AAs61114U000100</name>
</gene>
<dbReference type="AlphaFoldDB" id="A0A087FWC3"/>
<organism evidence="2 3">
    <name type="scientific">Arabis alpina</name>
    <name type="common">Alpine rock-cress</name>
    <dbReference type="NCBI Taxonomy" id="50452"/>
    <lineage>
        <taxon>Eukaryota</taxon>
        <taxon>Viridiplantae</taxon>
        <taxon>Streptophyta</taxon>
        <taxon>Embryophyta</taxon>
        <taxon>Tracheophyta</taxon>
        <taxon>Spermatophyta</taxon>
        <taxon>Magnoliopsida</taxon>
        <taxon>eudicotyledons</taxon>
        <taxon>Gunneridae</taxon>
        <taxon>Pentapetalae</taxon>
        <taxon>rosids</taxon>
        <taxon>malvids</taxon>
        <taxon>Brassicales</taxon>
        <taxon>Brassicaceae</taxon>
        <taxon>Arabideae</taxon>
        <taxon>Arabis</taxon>
    </lineage>
</organism>
<dbReference type="Gramene" id="KFK21925">
    <property type="protein sequence ID" value="KFK21925"/>
    <property type="gene ID" value="AALP_AAs61114U000100"/>
</dbReference>
<keyword evidence="1" id="KW-0472">Membrane</keyword>
<keyword evidence="3" id="KW-1185">Reference proteome</keyword>
<protein>
    <submittedName>
        <fullName evidence="2">Uncharacterized protein</fullName>
    </submittedName>
</protein>
<keyword evidence="1" id="KW-1133">Transmembrane helix</keyword>
<accession>A0A087FWC3</accession>